<evidence type="ECO:0000256" key="4">
    <source>
        <dbReference type="ARBA" id="ARBA00022989"/>
    </source>
</evidence>
<name>A0A6P4ZMX5_BRABE</name>
<comment type="similarity">
    <text evidence="15">Belongs to the G-protein coupled receptor 1 family.</text>
</comment>
<dbReference type="Proteomes" id="UP000515135">
    <property type="component" value="Unplaced"/>
</dbReference>
<sequence>MQAENDSYNGTMFDFGNPVLKQTVPIIAVFVISYFVVFAMCVVGNVLVCFVVLKIPRMRNVTNFFILNLSVSDLLVAVFCMPFTLVDNIIRGWPFGNVMCKLTPAVQVVSVTASVFTLVAIALDRYYAIIYPTEPKFTIKRTMYVIAGVWILAIIVAIPQVLLIQDGRFPREGDVIYLHICEEPYPYWRKAYTTVLFGLCYICPLMVIMYLYARIGYSVWIKPTPGGDKASKEAKSLAMSKKMRVIKMLVTVVILFTISWLPIHVITMINDYATLSDGRRDIIYVYIYPVAHWLIYFNSSVNPIIYGYFNQNFRVAFKTLLLTRRGVGALQADMSNANGAHTARHSRSPNPRSASRSPRPVASPMPRSPMVDTQIKSLPDVN</sequence>
<keyword evidence="19" id="KW-1185">Reference proteome</keyword>
<reference evidence="20" key="1">
    <citation type="submission" date="2025-08" db="UniProtKB">
        <authorList>
            <consortium name="RefSeq"/>
        </authorList>
    </citation>
    <scope>IDENTIFICATION</scope>
    <source>
        <tissue evidence="20">Gonad</tissue>
    </source>
</reference>
<comment type="function">
    <text evidence="11">Receptor for NPAF (A-18-F-amide) and NPFF (F-8-F-amide) neuropeptides, also known as morphine-modulating peptides. Can also be activated by a variety of naturally occurring or synthetic FMRF-amide like ligands. This receptor mediates its action by association with G proteins that activate a phosphatidylinositol-calcium second messenger system.</text>
</comment>
<dbReference type="InterPro" id="IPR017452">
    <property type="entry name" value="GPCR_Rhodpsn_7TM"/>
</dbReference>
<dbReference type="GO" id="GO:0005886">
    <property type="term" value="C:plasma membrane"/>
    <property type="evidence" value="ECO:0007669"/>
    <property type="project" value="UniProtKB-SubCell"/>
</dbReference>
<proteinExistence type="inferred from homology"/>
<dbReference type="SUPFAM" id="SSF81321">
    <property type="entry name" value="Family A G protein-coupled receptor-like"/>
    <property type="match status" value="1"/>
</dbReference>
<dbReference type="SMART" id="SM01381">
    <property type="entry name" value="7TM_GPCR_Srsx"/>
    <property type="match status" value="1"/>
</dbReference>
<dbReference type="AlphaFoldDB" id="A0A6P4ZMX5"/>
<dbReference type="GO" id="GO:0008188">
    <property type="term" value="F:neuropeptide receptor activity"/>
    <property type="evidence" value="ECO:0007669"/>
    <property type="project" value="InterPro"/>
</dbReference>
<keyword evidence="10 15" id="KW-0807">Transducer</keyword>
<dbReference type="PROSITE" id="PS00237">
    <property type="entry name" value="G_PROTEIN_RECEP_F1_1"/>
    <property type="match status" value="1"/>
</dbReference>
<accession>A0A6P4ZMX5</accession>
<dbReference type="GeneID" id="109478300"/>
<keyword evidence="8 15" id="KW-0675">Receptor</keyword>
<evidence type="ECO:0000259" key="18">
    <source>
        <dbReference type="PROSITE" id="PS50262"/>
    </source>
</evidence>
<keyword evidence="4 17" id="KW-1133">Transmembrane helix</keyword>
<evidence type="ECO:0000256" key="5">
    <source>
        <dbReference type="ARBA" id="ARBA00023040"/>
    </source>
</evidence>
<dbReference type="RefSeq" id="XP_019635339.1">
    <property type="nucleotide sequence ID" value="XM_019779780.1"/>
</dbReference>
<comment type="subcellular location">
    <subcellularLocation>
        <location evidence="1">Cell membrane</location>
        <topology evidence="1">Multi-pass membrane protein</topology>
    </subcellularLocation>
</comment>
<feature type="transmembrane region" description="Helical" evidence="17">
    <location>
        <begin position="65"/>
        <end position="85"/>
    </location>
</feature>
<evidence type="ECO:0000256" key="8">
    <source>
        <dbReference type="ARBA" id="ARBA00023170"/>
    </source>
</evidence>
<dbReference type="GO" id="GO:0032870">
    <property type="term" value="P:cellular response to hormone stimulus"/>
    <property type="evidence" value="ECO:0007669"/>
    <property type="project" value="TreeGrafter"/>
</dbReference>
<protein>
    <recommendedName>
        <fullName evidence="12">Neuropeptide FF receptor 1</fullName>
    </recommendedName>
    <alternativeName>
        <fullName evidence="14">G-protein coupled receptor 147</fullName>
    </alternativeName>
    <alternativeName>
        <fullName evidence="13">RFamide-related peptide receptor OT7T022</fullName>
    </alternativeName>
</protein>
<evidence type="ECO:0000256" key="6">
    <source>
        <dbReference type="ARBA" id="ARBA00023136"/>
    </source>
</evidence>
<dbReference type="PANTHER" id="PTHR24241:SF76">
    <property type="entry name" value="NEUROPEPTIDE SIFAMIDE RECEPTOR"/>
    <property type="match status" value="1"/>
</dbReference>
<dbReference type="InterPro" id="IPR000276">
    <property type="entry name" value="GPCR_Rhodpsn"/>
</dbReference>
<evidence type="ECO:0000256" key="16">
    <source>
        <dbReference type="SAM" id="MobiDB-lite"/>
    </source>
</evidence>
<feature type="transmembrane region" description="Helical" evidence="17">
    <location>
        <begin position="105"/>
        <end position="123"/>
    </location>
</feature>
<feature type="transmembrane region" description="Helical" evidence="17">
    <location>
        <begin position="26"/>
        <end position="53"/>
    </location>
</feature>
<evidence type="ECO:0000256" key="11">
    <source>
        <dbReference type="ARBA" id="ARBA00025478"/>
    </source>
</evidence>
<feature type="domain" description="G-protein coupled receptors family 1 profile" evidence="18">
    <location>
        <begin position="44"/>
        <end position="306"/>
    </location>
</feature>
<evidence type="ECO:0000256" key="3">
    <source>
        <dbReference type="ARBA" id="ARBA00022692"/>
    </source>
</evidence>
<feature type="compositionally biased region" description="Low complexity" evidence="16">
    <location>
        <begin position="348"/>
        <end position="360"/>
    </location>
</feature>
<evidence type="ECO:0000256" key="7">
    <source>
        <dbReference type="ARBA" id="ARBA00023157"/>
    </source>
</evidence>
<evidence type="ECO:0000256" key="2">
    <source>
        <dbReference type="ARBA" id="ARBA00022475"/>
    </source>
</evidence>
<evidence type="ECO:0000256" key="9">
    <source>
        <dbReference type="ARBA" id="ARBA00023180"/>
    </source>
</evidence>
<keyword evidence="5 15" id="KW-0297">G-protein coupled receptor</keyword>
<dbReference type="CDD" id="cd15207">
    <property type="entry name" value="7tmA_NPFFR"/>
    <property type="match status" value="1"/>
</dbReference>
<dbReference type="PRINTS" id="PR00237">
    <property type="entry name" value="GPCRRHODOPSN"/>
</dbReference>
<evidence type="ECO:0000256" key="14">
    <source>
        <dbReference type="ARBA" id="ARBA00082066"/>
    </source>
</evidence>
<dbReference type="KEGG" id="bbel:109478300"/>
<dbReference type="PROSITE" id="PS50262">
    <property type="entry name" value="G_PROTEIN_RECEP_F1_2"/>
    <property type="match status" value="1"/>
</dbReference>
<dbReference type="OrthoDB" id="5953793at2759"/>
<feature type="transmembrane region" description="Helical" evidence="17">
    <location>
        <begin position="144"/>
        <end position="164"/>
    </location>
</feature>
<dbReference type="InterPro" id="IPR005395">
    <property type="entry name" value="NPFF_rcpt"/>
</dbReference>
<evidence type="ECO:0000256" key="17">
    <source>
        <dbReference type="SAM" id="Phobius"/>
    </source>
</evidence>
<keyword evidence="7" id="KW-1015">Disulfide bond</keyword>
<keyword evidence="6 17" id="KW-0472">Membrane</keyword>
<dbReference type="PRINTS" id="PR01570">
    <property type="entry name" value="NPFFRECEPTOR"/>
</dbReference>
<keyword evidence="9" id="KW-0325">Glycoprotein</keyword>
<keyword evidence="2" id="KW-1003">Cell membrane</keyword>
<dbReference type="GO" id="GO:0042277">
    <property type="term" value="F:peptide binding"/>
    <property type="evidence" value="ECO:0007669"/>
    <property type="project" value="TreeGrafter"/>
</dbReference>
<keyword evidence="3 15" id="KW-0812">Transmembrane</keyword>
<evidence type="ECO:0000256" key="12">
    <source>
        <dbReference type="ARBA" id="ARBA00074417"/>
    </source>
</evidence>
<evidence type="ECO:0000256" key="13">
    <source>
        <dbReference type="ARBA" id="ARBA00075893"/>
    </source>
</evidence>
<feature type="transmembrane region" description="Helical" evidence="17">
    <location>
        <begin position="245"/>
        <end position="263"/>
    </location>
</feature>
<evidence type="ECO:0000313" key="20">
    <source>
        <dbReference type="RefSeq" id="XP_019635339.1"/>
    </source>
</evidence>
<evidence type="ECO:0000313" key="19">
    <source>
        <dbReference type="Proteomes" id="UP000515135"/>
    </source>
</evidence>
<dbReference type="Pfam" id="PF00001">
    <property type="entry name" value="7tm_1"/>
    <property type="match status" value="1"/>
</dbReference>
<evidence type="ECO:0000256" key="10">
    <source>
        <dbReference type="ARBA" id="ARBA00023224"/>
    </source>
</evidence>
<evidence type="ECO:0000256" key="1">
    <source>
        <dbReference type="ARBA" id="ARBA00004651"/>
    </source>
</evidence>
<feature type="region of interest" description="Disordered" evidence="16">
    <location>
        <begin position="337"/>
        <end position="382"/>
    </location>
</feature>
<dbReference type="PANTHER" id="PTHR24241">
    <property type="entry name" value="NEUROPEPTIDE RECEPTOR-RELATED G-PROTEIN COUPLED RECEPTOR"/>
    <property type="match status" value="1"/>
</dbReference>
<organism evidence="19 20">
    <name type="scientific">Branchiostoma belcheri</name>
    <name type="common">Amphioxus</name>
    <dbReference type="NCBI Taxonomy" id="7741"/>
    <lineage>
        <taxon>Eukaryota</taxon>
        <taxon>Metazoa</taxon>
        <taxon>Chordata</taxon>
        <taxon>Cephalochordata</taxon>
        <taxon>Leptocardii</taxon>
        <taxon>Amphioxiformes</taxon>
        <taxon>Branchiostomatidae</taxon>
        <taxon>Branchiostoma</taxon>
    </lineage>
</organism>
<gene>
    <name evidence="20" type="primary">LOC109478300</name>
</gene>
<dbReference type="FunFam" id="1.20.1070.10:FF:000153">
    <property type="entry name" value="Neuropeptide FF receptor 1"/>
    <property type="match status" value="1"/>
</dbReference>
<dbReference type="Gene3D" id="1.20.1070.10">
    <property type="entry name" value="Rhodopsin 7-helix transmembrane proteins"/>
    <property type="match status" value="1"/>
</dbReference>
<evidence type="ECO:0000256" key="15">
    <source>
        <dbReference type="RuleBase" id="RU000688"/>
    </source>
</evidence>
<feature type="transmembrane region" description="Helical" evidence="17">
    <location>
        <begin position="283"/>
        <end position="309"/>
    </location>
</feature>
<feature type="transmembrane region" description="Helical" evidence="17">
    <location>
        <begin position="192"/>
        <end position="213"/>
    </location>
</feature>